<dbReference type="Proteomes" id="UP000285503">
    <property type="component" value="Unassembled WGS sequence"/>
</dbReference>
<evidence type="ECO:0000313" key="8">
    <source>
        <dbReference type="EMBL" id="KAB6136670.1"/>
    </source>
</evidence>
<dbReference type="SUPFAM" id="SSF48452">
    <property type="entry name" value="TPR-like"/>
    <property type="match status" value="1"/>
</dbReference>
<feature type="transmembrane region" description="Helical" evidence="5">
    <location>
        <begin position="12"/>
        <end position="32"/>
    </location>
</feature>
<comment type="caution">
    <text evidence="9">The sequence shown here is derived from an EMBL/GenBank/DDBJ whole genome shotgun (WGS) entry which is preliminary data.</text>
</comment>
<dbReference type="Gene3D" id="1.25.40.10">
    <property type="entry name" value="Tetratricopeptide repeat domain"/>
    <property type="match status" value="1"/>
</dbReference>
<evidence type="ECO:0000256" key="1">
    <source>
        <dbReference type="ARBA" id="ARBA00004141"/>
    </source>
</evidence>
<evidence type="ECO:0000256" key="5">
    <source>
        <dbReference type="SAM" id="Phobius"/>
    </source>
</evidence>
<evidence type="ECO:0000313" key="12">
    <source>
        <dbReference type="Proteomes" id="UP000487596"/>
    </source>
</evidence>
<dbReference type="InterPro" id="IPR007016">
    <property type="entry name" value="O-antigen_ligase-rel_domated"/>
</dbReference>
<feature type="transmembrane region" description="Helical" evidence="5">
    <location>
        <begin position="323"/>
        <end position="343"/>
    </location>
</feature>
<dbReference type="PANTHER" id="PTHR37422:SF13">
    <property type="entry name" value="LIPOPOLYSACCHARIDE BIOSYNTHESIS PROTEIN PA4999-RELATED"/>
    <property type="match status" value="1"/>
</dbReference>
<reference evidence="7" key="3">
    <citation type="journal article" date="2019" name="bioRxiv">
        <title>Acquired interbacterial defense systems protect against interspecies antagonism in the human gut microbiome.</title>
        <authorList>
            <person name="Ross B.D."/>
            <person name="Verster A.J."/>
            <person name="Radey M.C."/>
            <person name="Schmidtke D.T."/>
            <person name="Pope C.E."/>
            <person name="Hoffman L.R."/>
            <person name="Hajjar A.M."/>
            <person name="Peterson S.B."/>
            <person name="Borenstein E."/>
            <person name="Mougous J.D."/>
        </authorList>
    </citation>
    <scope>NUCLEOTIDE SEQUENCE</scope>
    <source>
        <strain evidence="7">H204</strain>
    </source>
</reference>
<keyword evidence="7" id="KW-0436">Ligase</keyword>
<keyword evidence="4 5" id="KW-0472">Membrane</keyword>
<evidence type="ECO:0000256" key="3">
    <source>
        <dbReference type="ARBA" id="ARBA00022989"/>
    </source>
</evidence>
<feature type="transmembrane region" description="Helical" evidence="5">
    <location>
        <begin position="374"/>
        <end position="390"/>
    </location>
</feature>
<reference evidence="11" key="1">
    <citation type="journal article" date="2018" name="J. Anim. Genet.">
        <title>Acquired interbacterial defense systems protect against interspecies antagonism in the human gut microbiome.</title>
        <authorList>
            <person name="Ross B.D."/>
            <person name="Verster A.J."/>
            <person name="Radey M.C."/>
            <person name="Schmidtke D.T."/>
            <person name="Pope C.E."/>
            <person name="Hoffman L.R."/>
            <person name="Hajjar A."/>
            <person name="Peterson S.B."/>
            <person name="Borenstein E."/>
            <person name="Mougous J."/>
        </authorList>
    </citation>
    <scope>NUCLEOTIDE SEQUENCE [LARGE SCALE GENOMIC DNA]</scope>
    <source>
        <strain evidence="11">H204</strain>
    </source>
</reference>
<gene>
    <name evidence="9" type="ORF">DW075_10425</name>
    <name evidence="7" type="ORF">F6S82_20725</name>
    <name evidence="8" type="ORF">GA424_14595</name>
</gene>
<evidence type="ECO:0000313" key="10">
    <source>
        <dbReference type="Proteomes" id="UP000285503"/>
    </source>
</evidence>
<feature type="transmembrane region" description="Helical" evidence="5">
    <location>
        <begin position="203"/>
        <end position="218"/>
    </location>
</feature>
<feature type="transmembrane region" description="Helical" evidence="5">
    <location>
        <begin position="402"/>
        <end position="423"/>
    </location>
</feature>
<dbReference type="InterPro" id="IPR051533">
    <property type="entry name" value="WaaL-like"/>
</dbReference>
<feature type="transmembrane region" description="Helical" evidence="5">
    <location>
        <begin position="230"/>
        <end position="252"/>
    </location>
</feature>
<feature type="transmembrane region" description="Helical" evidence="5">
    <location>
        <begin position="87"/>
        <end position="104"/>
    </location>
</feature>
<evidence type="ECO:0000313" key="11">
    <source>
        <dbReference type="Proteomes" id="UP000327007"/>
    </source>
</evidence>
<proteinExistence type="predicted"/>
<dbReference type="GO" id="GO:0016874">
    <property type="term" value="F:ligase activity"/>
    <property type="evidence" value="ECO:0007669"/>
    <property type="project" value="UniProtKB-KW"/>
</dbReference>
<keyword evidence="3 5" id="KW-1133">Transmembrane helix</keyword>
<feature type="transmembrane region" description="Helical" evidence="5">
    <location>
        <begin position="155"/>
        <end position="175"/>
    </location>
</feature>
<dbReference type="EMBL" id="QRNE01000048">
    <property type="protein sequence ID" value="RHK27583.1"/>
    <property type="molecule type" value="Genomic_DNA"/>
</dbReference>
<evidence type="ECO:0000256" key="2">
    <source>
        <dbReference type="ARBA" id="ARBA00022692"/>
    </source>
</evidence>
<evidence type="ECO:0000259" key="6">
    <source>
        <dbReference type="Pfam" id="PF04932"/>
    </source>
</evidence>
<sequence length="580" mass="66586">MVVNERIEIKIDTFIIAAILVCLVFNLCAGLFDSQRTSSIISVSYLIALFCIRTTFFRVKKSVRIQIPDILFVCYFIFAAFKNDTDFNLNQLGDIIILLLYICIRMTDALDYKFLYIIILCLTVALSFYGYLQCAGVLLVRNKEYLMTGPFYNPAPYGALICFFISIIITVVITIPEKAHKHVSLCVIGFSLPALALSASRAAWLASGAVLLFMFLLKSKNKLRQLPRSIGRLCVISLFAVFILSCLLLYHVRPESVKGRLFIWKVSSEMIKKTFVTGLGYNSFEANYMNYQGEYFKQGKGDETEKYLAGNVVSAYNEPIRIMIEYGLIGLSIYMLLACFVLFRTQQRETVSMAAKMVISAYILFGLFSYPNKIFSLQVLAVISFACLLNERKDKVTYQLRFGFLHRSIIGLPFAFISLGLLFNTIRFHYAYQEFQSLLETNRTNITAKLNELVPILSGDYLFLQNYCVLAKDIVEEKTLLEKLDKAISLSPSTTLYRMKGDCLYWHNRYEEAETFYWSAYYMLPSNQWARARIAMLYLKQGKRKEAEQLAASILKERIKSHGFDTFLLRQEMKEVLSTH</sequence>
<evidence type="ECO:0000313" key="9">
    <source>
        <dbReference type="EMBL" id="RHK27583.1"/>
    </source>
</evidence>
<dbReference type="Proteomes" id="UP000487596">
    <property type="component" value="Unassembled WGS sequence"/>
</dbReference>
<reference evidence="7" key="5">
    <citation type="submission" date="2019-09" db="EMBL/GenBank/DDBJ databases">
        <authorList>
            <person name="Ross B.D."/>
            <person name="Verster A.J."/>
            <person name="Radey M.C."/>
            <person name="Schmidtke D.T."/>
            <person name="Pope C.E."/>
            <person name="Hoffman L.R."/>
            <person name="Hajjar A.M."/>
            <person name="Peterson S.B."/>
            <person name="Borenstein E."/>
            <person name="Mougous J.D."/>
        </authorList>
    </citation>
    <scope>NUCLEOTIDE SEQUENCE</scope>
    <source>
        <strain evidence="7">H204</strain>
    </source>
</reference>
<feature type="domain" description="O-antigen ligase-related" evidence="6">
    <location>
        <begin position="191"/>
        <end position="335"/>
    </location>
</feature>
<dbReference type="InterPro" id="IPR011990">
    <property type="entry name" value="TPR-like_helical_dom_sf"/>
</dbReference>
<name>A0A415FXH4_9BACE</name>
<dbReference type="Pfam" id="PF04932">
    <property type="entry name" value="Wzy_C"/>
    <property type="match status" value="1"/>
</dbReference>
<dbReference type="PANTHER" id="PTHR37422">
    <property type="entry name" value="TEICHURONIC ACID BIOSYNTHESIS PROTEIN TUAE"/>
    <property type="match status" value="1"/>
</dbReference>
<organism evidence="9 10">
    <name type="scientific">Bacteroides xylanisolvens</name>
    <dbReference type="NCBI Taxonomy" id="371601"/>
    <lineage>
        <taxon>Bacteria</taxon>
        <taxon>Pseudomonadati</taxon>
        <taxon>Bacteroidota</taxon>
        <taxon>Bacteroidia</taxon>
        <taxon>Bacteroidales</taxon>
        <taxon>Bacteroidaceae</taxon>
        <taxon>Bacteroides</taxon>
    </lineage>
</organism>
<dbReference type="EMBL" id="WDEH01000023">
    <property type="protein sequence ID" value="KAB6136670.1"/>
    <property type="molecule type" value="Genomic_DNA"/>
</dbReference>
<protein>
    <submittedName>
        <fullName evidence="7">O-antigen ligase family protein</fullName>
    </submittedName>
    <submittedName>
        <fullName evidence="9">Polymerase</fullName>
    </submittedName>
</protein>
<feature type="transmembrane region" description="Helical" evidence="5">
    <location>
        <begin position="116"/>
        <end position="140"/>
    </location>
</feature>
<dbReference type="GO" id="GO:0016020">
    <property type="term" value="C:membrane"/>
    <property type="evidence" value="ECO:0007669"/>
    <property type="project" value="UniProtKB-SubCell"/>
</dbReference>
<evidence type="ECO:0000313" key="7">
    <source>
        <dbReference type="EMBL" id="KAA9040091.1"/>
    </source>
</evidence>
<dbReference type="EMBL" id="VYQC01000014">
    <property type="protein sequence ID" value="KAA9040091.1"/>
    <property type="molecule type" value="Genomic_DNA"/>
</dbReference>
<dbReference type="Proteomes" id="UP000327007">
    <property type="component" value="Unassembled WGS sequence"/>
</dbReference>
<keyword evidence="2 5" id="KW-0812">Transmembrane</keyword>
<reference evidence="9 10" key="2">
    <citation type="submission" date="2018-08" db="EMBL/GenBank/DDBJ databases">
        <title>A genome reference for cultivated species of the human gut microbiota.</title>
        <authorList>
            <person name="Zou Y."/>
            <person name="Xue W."/>
            <person name="Luo G."/>
        </authorList>
    </citation>
    <scope>NUCLEOTIDE SEQUENCE [LARGE SCALE GENOMIC DNA]</scope>
    <source>
        <strain evidence="9 10">AF46-11NS</strain>
    </source>
</reference>
<feature type="transmembrane region" description="Helical" evidence="5">
    <location>
        <begin position="350"/>
        <end position="368"/>
    </location>
</feature>
<dbReference type="AlphaFoldDB" id="A0A415FXH4"/>
<reference evidence="8 12" key="4">
    <citation type="journal article" date="2019" name="Nat. Med.">
        <title>A library of human gut bacterial isolates paired with longitudinal multiomics data enables mechanistic microbiome research.</title>
        <authorList>
            <person name="Poyet M."/>
            <person name="Groussin M."/>
            <person name="Gibbons S.M."/>
            <person name="Avila-Pacheco J."/>
            <person name="Jiang X."/>
            <person name="Kearney S.M."/>
            <person name="Perrotta A.R."/>
            <person name="Berdy B."/>
            <person name="Zhao S."/>
            <person name="Lieberman T.D."/>
            <person name="Swanson P.K."/>
            <person name="Smith M."/>
            <person name="Roesemann S."/>
            <person name="Alexander J.E."/>
            <person name="Rich S.A."/>
            <person name="Livny J."/>
            <person name="Vlamakis H."/>
            <person name="Clish C."/>
            <person name="Bullock K."/>
            <person name="Deik A."/>
            <person name="Scott J."/>
            <person name="Pierce K.A."/>
            <person name="Xavier R.J."/>
            <person name="Alm E.J."/>
        </authorList>
    </citation>
    <scope>NUCLEOTIDE SEQUENCE [LARGE SCALE GENOMIC DNA]</scope>
    <source>
        <strain evidence="8 12">BIOML-A62</strain>
    </source>
</reference>
<comment type="subcellular location">
    <subcellularLocation>
        <location evidence="1">Membrane</location>
        <topology evidence="1">Multi-pass membrane protein</topology>
    </subcellularLocation>
</comment>
<accession>A0A415FXH4</accession>
<evidence type="ECO:0000256" key="4">
    <source>
        <dbReference type="ARBA" id="ARBA00023136"/>
    </source>
</evidence>
<feature type="transmembrane region" description="Helical" evidence="5">
    <location>
        <begin position="38"/>
        <end position="56"/>
    </location>
</feature>